<keyword evidence="4 13" id="KW-0436">Ligase</keyword>
<comment type="cofactor">
    <cofactor evidence="1">
        <name>Mn(2+)</name>
        <dbReference type="ChEBI" id="CHEBI:29035"/>
    </cofactor>
</comment>
<dbReference type="PIRSF" id="PIRSF039102">
    <property type="entry name" value="Ddl/VanB"/>
    <property type="match status" value="1"/>
</dbReference>
<evidence type="ECO:0000256" key="12">
    <source>
        <dbReference type="ARBA" id="ARBA00023316"/>
    </source>
</evidence>
<evidence type="ECO:0000256" key="10">
    <source>
        <dbReference type="ARBA" id="ARBA00022984"/>
    </source>
</evidence>
<dbReference type="InterPro" id="IPR000291">
    <property type="entry name" value="D-Ala_lig_Van_CS"/>
</dbReference>
<evidence type="ECO:0000256" key="1">
    <source>
        <dbReference type="ARBA" id="ARBA00001936"/>
    </source>
</evidence>
<name>A0ABZ3EY16_9FIRM</name>
<dbReference type="NCBIfam" id="NF000091">
    <property type="entry name" value="D_ala_D_ser_VanG"/>
    <property type="match status" value="1"/>
</dbReference>
<dbReference type="PROSITE" id="PS00844">
    <property type="entry name" value="DALA_DALA_LIGASE_2"/>
    <property type="match status" value="1"/>
</dbReference>
<keyword evidence="11" id="KW-0464">Manganese</keyword>
<keyword evidence="10 13" id="KW-0573">Peptidoglycan synthesis</keyword>
<evidence type="ECO:0000256" key="6">
    <source>
        <dbReference type="ARBA" id="ARBA00022741"/>
    </source>
</evidence>
<dbReference type="GO" id="GO:0160222">
    <property type="term" value="F:D-alanine-D-serine ligase activity"/>
    <property type="evidence" value="ECO:0007669"/>
    <property type="project" value="UniProtKB-EC"/>
</dbReference>
<evidence type="ECO:0000259" key="15">
    <source>
        <dbReference type="PROSITE" id="PS50975"/>
    </source>
</evidence>
<proteinExistence type="inferred from homology"/>
<dbReference type="PROSITE" id="PS50975">
    <property type="entry name" value="ATP_GRASP"/>
    <property type="match status" value="1"/>
</dbReference>
<dbReference type="EMBL" id="CP146256">
    <property type="protein sequence ID" value="XAH74445.1"/>
    <property type="molecule type" value="Genomic_DNA"/>
</dbReference>
<dbReference type="Pfam" id="PF07478">
    <property type="entry name" value="Dala_Dala_lig_C"/>
    <property type="match status" value="1"/>
</dbReference>
<keyword evidence="13" id="KW-0963">Cytoplasm</keyword>
<keyword evidence="5" id="KW-0479">Metal-binding</keyword>
<evidence type="ECO:0000256" key="5">
    <source>
        <dbReference type="ARBA" id="ARBA00022723"/>
    </source>
</evidence>
<keyword evidence="8" id="KW-0460">Magnesium</keyword>
<dbReference type="InterPro" id="IPR005905">
    <property type="entry name" value="D_ala_D_ala"/>
</dbReference>
<dbReference type="RefSeq" id="WP_342758038.1">
    <property type="nucleotide sequence ID" value="NZ_CP146256.1"/>
</dbReference>
<dbReference type="PANTHER" id="PTHR23132">
    <property type="entry name" value="D-ALANINE--D-ALANINE LIGASE"/>
    <property type="match status" value="1"/>
</dbReference>
<evidence type="ECO:0000256" key="8">
    <source>
        <dbReference type="ARBA" id="ARBA00022842"/>
    </source>
</evidence>
<dbReference type="Gene3D" id="3.40.50.20">
    <property type="match status" value="1"/>
</dbReference>
<evidence type="ECO:0000313" key="17">
    <source>
        <dbReference type="Proteomes" id="UP001451571"/>
    </source>
</evidence>
<evidence type="ECO:0000313" key="16">
    <source>
        <dbReference type="EMBL" id="XAH74445.1"/>
    </source>
</evidence>
<dbReference type="PROSITE" id="PS00843">
    <property type="entry name" value="DALA_DALA_LIGASE_1"/>
    <property type="match status" value="1"/>
</dbReference>
<sequence length="392" mass="43166">MNLENNFRKETETALQKAAEDIATSKGFKESVDKELLKRCPQLQQNIAVIFGGCSAEYSVSLESAYAVICHMNKEEYTPILIGISSKGEWFKFDGDIEKITADTWCNTTDCTPVMVSLNRTEHDLLTLENNKIKKVHIDMAFPVLHGKNGEDGTVQGMFELAGIPIAGCGTLSSALCMDKDIAHKLVRAAGISVPNSFVLEKNLDEEEAFTQAERIGYPQFVKPVRAGSSYGITKVTNHHDLPAAIKLAFEYDERVIIEECISGFEVGCAVLENKNDNLIVGEVDEIELADGFFSFTEKYTLKTSAIHVPARIDAVTAEKVKRTAKTIFKALGCQGFARVDMFLSASEKIVFNEVNTIPGFTAHSRFPNMLKAAGVSFEQIISTAIERAVNK</sequence>
<keyword evidence="6 14" id="KW-0547">Nucleotide-binding</keyword>
<accession>A0ABZ3EY16</accession>
<protein>
    <recommendedName>
        <fullName evidence="13">D-alanine--D-alanine ligase</fullName>
        <ecNumber evidence="13">6.3.2.4</ecNumber>
    </recommendedName>
    <alternativeName>
        <fullName evidence="13">D-Ala-D-Ala ligase</fullName>
    </alternativeName>
    <alternativeName>
        <fullName evidence="13">D-alanylalanine synthetase</fullName>
    </alternativeName>
</protein>
<evidence type="ECO:0000256" key="11">
    <source>
        <dbReference type="ARBA" id="ARBA00023211"/>
    </source>
</evidence>
<dbReference type="SUPFAM" id="SSF56059">
    <property type="entry name" value="Glutathione synthetase ATP-binding domain-like"/>
    <property type="match status" value="1"/>
</dbReference>
<dbReference type="Gene3D" id="3.30.1490.20">
    <property type="entry name" value="ATP-grasp fold, A domain"/>
    <property type="match status" value="1"/>
</dbReference>
<evidence type="ECO:0000256" key="4">
    <source>
        <dbReference type="ARBA" id="ARBA00022598"/>
    </source>
</evidence>
<feature type="domain" description="ATP-grasp" evidence="15">
    <location>
        <begin position="184"/>
        <end position="387"/>
    </location>
</feature>
<organism evidence="16 17">
    <name type="scientific">Kineothrix sedimenti</name>
    <dbReference type="NCBI Taxonomy" id="3123317"/>
    <lineage>
        <taxon>Bacteria</taxon>
        <taxon>Bacillati</taxon>
        <taxon>Bacillota</taxon>
        <taxon>Clostridia</taxon>
        <taxon>Lachnospirales</taxon>
        <taxon>Lachnospiraceae</taxon>
        <taxon>Kineothrix</taxon>
    </lineage>
</organism>
<evidence type="ECO:0000256" key="9">
    <source>
        <dbReference type="ARBA" id="ARBA00022960"/>
    </source>
</evidence>
<comment type="catalytic activity">
    <reaction evidence="13">
        <text>2 D-alanine + ATP = D-alanyl-D-alanine + ADP + phosphate + H(+)</text>
        <dbReference type="Rhea" id="RHEA:11224"/>
        <dbReference type="ChEBI" id="CHEBI:15378"/>
        <dbReference type="ChEBI" id="CHEBI:30616"/>
        <dbReference type="ChEBI" id="CHEBI:43474"/>
        <dbReference type="ChEBI" id="CHEBI:57416"/>
        <dbReference type="ChEBI" id="CHEBI:57822"/>
        <dbReference type="ChEBI" id="CHEBI:456216"/>
        <dbReference type="EC" id="6.3.2.4"/>
    </reaction>
</comment>
<comment type="cofactor">
    <cofactor evidence="2">
        <name>Mg(2+)</name>
        <dbReference type="ChEBI" id="CHEBI:18420"/>
    </cofactor>
</comment>
<keyword evidence="7 14" id="KW-0067">ATP-binding</keyword>
<dbReference type="PANTHER" id="PTHR23132:SF25">
    <property type="entry name" value="D-ALANINE--D-ALANINE LIGASE A"/>
    <property type="match status" value="1"/>
</dbReference>
<dbReference type="InterPro" id="IPR013815">
    <property type="entry name" value="ATP_grasp_subdomain_1"/>
</dbReference>
<dbReference type="HAMAP" id="MF_00047">
    <property type="entry name" value="Dala_Dala_lig"/>
    <property type="match status" value="1"/>
</dbReference>
<evidence type="ECO:0000256" key="13">
    <source>
        <dbReference type="HAMAP-Rule" id="MF_00047"/>
    </source>
</evidence>
<dbReference type="NCBIfam" id="TIGR01205">
    <property type="entry name" value="D_ala_D_alaTIGR"/>
    <property type="match status" value="1"/>
</dbReference>
<evidence type="ECO:0000256" key="2">
    <source>
        <dbReference type="ARBA" id="ARBA00001946"/>
    </source>
</evidence>
<evidence type="ECO:0000256" key="14">
    <source>
        <dbReference type="PROSITE-ProRule" id="PRU00409"/>
    </source>
</evidence>
<dbReference type="InterPro" id="IPR016185">
    <property type="entry name" value="PreATP-grasp_dom_sf"/>
</dbReference>
<comment type="similarity">
    <text evidence="3 13">Belongs to the D-alanine--D-alanine ligase family.</text>
</comment>
<keyword evidence="12 13" id="KW-0961">Cell wall biogenesis/degradation</keyword>
<dbReference type="Gene3D" id="3.30.470.20">
    <property type="entry name" value="ATP-grasp fold, B domain"/>
    <property type="match status" value="1"/>
</dbReference>
<dbReference type="InterPro" id="IPR011127">
    <property type="entry name" value="Dala_Dala_lig_N"/>
</dbReference>
<keyword evidence="9 13" id="KW-0133">Cell shape</keyword>
<gene>
    <name evidence="16" type="primary">vanG</name>
    <name evidence="13" type="synonym">ddl</name>
    <name evidence="16" type="ORF">V6984_01370</name>
</gene>
<evidence type="ECO:0000256" key="7">
    <source>
        <dbReference type="ARBA" id="ARBA00022840"/>
    </source>
</evidence>
<dbReference type="EC" id="6.3.2.4" evidence="13"/>
<comment type="subcellular location">
    <subcellularLocation>
        <location evidence="13">Cytoplasm</location>
    </subcellularLocation>
</comment>
<dbReference type="InterPro" id="IPR011761">
    <property type="entry name" value="ATP-grasp"/>
</dbReference>
<dbReference type="Proteomes" id="UP001451571">
    <property type="component" value="Chromosome"/>
</dbReference>
<dbReference type="Pfam" id="PF01820">
    <property type="entry name" value="Dala_Dala_lig_N"/>
    <property type="match status" value="1"/>
</dbReference>
<dbReference type="NCBIfam" id="NF002378">
    <property type="entry name" value="PRK01372.1"/>
    <property type="match status" value="1"/>
</dbReference>
<comment type="pathway">
    <text evidence="13">Cell wall biogenesis; peptidoglycan biosynthesis.</text>
</comment>
<reference evidence="16 17" key="1">
    <citation type="submission" date="2024-02" db="EMBL/GenBank/DDBJ databases">
        <title>Bacterial strain from lacustrine sediment.</title>
        <authorList>
            <person name="Petit C."/>
            <person name="Fadhlaoui K."/>
        </authorList>
    </citation>
    <scope>NUCLEOTIDE SEQUENCE [LARGE SCALE GENOMIC DNA]</scope>
    <source>
        <strain evidence="16 17">IPX-CK</strain>
    </source>
</reference>
<dbReference type="SUPFAM" id="SSF52440">
    <property type="entry name" value="PreATP-grasp domain"/>
    <property type="match status" value="1"/>
</dbReference>
<dbReference type="NCBIfam" id="NF002528">
    <property type="entry name" value="PRK01966.1-4"/>
    <property type="match status" value="1"/>
</dbReference>
<dbReference type="InterPro" id="IPR011095">
    <property type="entry name" value="Dala_Dala_lig_C"/>
</dbReference>
<evidence type="ECO:0000256" key="3">
    <source>
        <dbReference type="ARBA" id="ARBA00010871"/>
    </source>
</evidence>
<comment type="function">
    <text evidence="13">Cell wall formation.</text>
</comment>
<keyword evidence="17" id="KW-1185">Reference proteome</keyword>